<evidence type="ECO:0000256" key="2">
    <source>
        <dbReference type="ARBA" id="ARBA00022525"/>
    </source>
</evidence>
<dbReference type="GO" id="GO:0004601">
    <property type="term" value="F:peroxidase activity"/>
    <property type="evidence" value="ECO:0007669"/>
    <property type="project" value="InterPro"/>
</dbReference>
<dbReference type="InterPro" id="IPR019791">
    <property type="entry name" value="Haem_peroxidase_animal"/>
</dbReference>
<organism evidence="4 5">
    <name type="scientific">Aliikangiella coralliicola</name>
    <dbReference type="NCBI Taxonomy" id="2592383"/>
    <lineage>
        <taxon>Bacteria</taxon>
        <taxon>Pseudomonadati</taxon>
        <taxon>Pseudomonadota</taxon>
        <taxon>Gammaproteobacteria</taxon>
        <taxon>Oceanospirillales</taxon>
        <taxon>Pleioneaceae</taxon>
        <taxon>Aliikangiella</taxon>
    </lineage>
</organism>
<keyword evidence="5" id="KW-1185">Reference proteome</keyword>
<dbReference type="PANTHER" id="PTHR11475:SF4">
    <property type="entry name" value="CHORION PEROXIDASE"/>
    <property type="match status" value="1"/>
</dbReference>
<dbReference type="AlphaFoldDB" id="A0A545U0F3"/>
<dbReference type="InterPro" id="IPR037120">
    <property type="entry name" value="Haem_peroxidase_sf_animal"/>
</dbReference>
<name>A0A545U0F3_9GAMM</name>
<dbReference type="GO" id="GO:0006979">
    <property type="term" value="P:response to oxidative stress"/>
    <property type="evidence" value="ECO:0007669"/>
    <property type="project" value="InterPro"/>
</dbReference>
<comment type="caution">
    <text evidence="4">The sequence shown here is derived from an EMBL/GenBank/DDBJ whole genome shotgun (WGS) entry which is preliminary data.</text>
</comment>
<sequence>MNNHGDKISGSFFSIFELPETRYKKDILEELGQAMTNTVVHGTSRLFSGYAYFGQFIDHDITRLKSGKEPPGERPKELDSLKQLRTPALDLESLYGKGFDDPDIPVDKTNGKMFLGKTVNKDGSSRKDILREDDLPRNLKTGKALIGDDRNDENLIIAQLHVQFLRLHNLFVDKLKTSNSSIHDVKDKKLSTIVKEVGCKSPRQLYCEARRQVILHYQYSVLYDFLHKIIDPHVWNYFFQEDLELMGEKKKRKDSHISMAIGKRFLLDSFCFEEPRMPIEFSAATFRFGHSMIRGEYRINDQVSLTIAGLFRMTGNGGFLGIRTLPETHVIDWRYFFDLAGSGNDRTRFRENFARRIDTDVQLLLGPINNSSNNVAVRNLLRGNELKLPNGRAVANHILSKLRKKQGEEEQRLYEYINDSLSKIDFEPSLPELKECAPEKRRRLYKCLKEIGNKPPLWYFVLCEAASIHKGERLGPFASLIIAETFCTLINQSEPSIYHSDWYLFDVIGKPRNVKRNTTNAITELLKYAKSYNG</sequence>
<dbReference type="SUPFAM" id="SSF48113">
    <property type="entry name" value="Heme-dependent peroxidases"/>
    <property type="match status" value="1"/>
</dbReference>
<keyword evidence="2" id="KW-0964">Secreted</keyword>
<dbReference type="PROSITE" id="PS50292">
    <property type="entry name" value="PEROXIDASE_3"/>
    <property type="match status" value="1"/>
</dbReference>
<reference evidence="4 5" key="1">
    <citation type="submission" date="2019-07" db="EMBL/GenBank/DDBJ databases">
        <title>Draft genome for Aliikangiella sp. M105.</title>
        <authorList>
            <person name="Wang G."/>
        </authorList>
    </citation>
    <scope>NUCLEOTIDE SEQUENCE [LARGE SCALE GENOMIC DNA]</scope>
    <source>
        <strain evidence="4 5">M105</strain>
    </source>
</reference>
<dbReference type="RefSeq" id="WP_142934703.1">
    <property type="nucleotide sequence ID" value="NZ_ML660171.1"/>
</dbReference>
<dbReference type="OrthoDB" id="9765610at2"/>
<dbReference type="Gene3D" id="1.10.640.10">
    <property type="entry name" value="Haem peroxidase domain superfamily, animal type"/>
    <property type="match status" value="1"/>
</dbReference>
<dbReference type="GO" id="GO:0020037">
    <property type="term" value="F:heme binding"/>
    <property type="evidence" value="ECO:0007669"/>
    <property type="project" value="InterPro"/>
</dbReference>
<evidence type="ECO:0008006" key="6">
    <source>
        <dbReference type="Google" id="ProtNLM"/>
    </source>
</evidence>
<gene>
    <name evidence="4" type="ORF">FLL46_24550</name>
</gene>
<dbReference type="GO" id="GO:0005576">
    <property type="term" value="C:extracellular region"/>
    <property type="evidence" value="ECO:0007669"/>
    <property type="project" value="UniProtKB-SubCell"/>
</dbReference>
<evidence type="ECO:0000313" key="4">
    <source>
        <dbReference type="EMBL" id="TQV82944.1"/>
    </source>
</evidence>
<dbReference type="Pfam" id="PF03098">
    <property type="entry name" value="An_peroxidase"/>
    <property type="match status" value="1"/>
</dbReference>
<dbReference type="Proteomes" id="UP000315439">
    <property type="component" value="Unassembled WGS sequence"/>
</dbReference>
<evidence type="ECO:0000313" key="5">
    <source>
        <dbReference type="Proteomes" id="UP000315439"/>
    </source>
</evidence>
<dbReference type="EMBL" id="VIKS01000015">
    <property type="protein sequence ID" value="TQV82944.1"/>
    <property type="molecule type" value="Genomic_DNA"/>
</dbReference>
<keyword evidence="3" id="KW-0325">Glycoprotein</keyword>
<protein>
    <recommendedName>
        <fullName evidence="6">Peroxidase</fullName>
    </recommendedName>
</protein>
<comment type="subcellular location">
    <subcellularLocation>
        <location evidence="1">Secreted</location>
    </subcellularLocation>
</comment>
<evidence type="ECO:0000256" key="3">
    <source>
        <dbReference type="ARBA" id="ARBA00023180"/>
    </source>
</evidence>
<accession>A0A545U0F3</accession>
<dbReference type="InterPro" id="IPR010255">
    <property type="entry name" value="Haem_peroxidase_sf"/>
</dbReference>
<evidence type="ECO:0000256" key="1">
    <source>
        <dbReference type="ARBA" id="ARBA00004613"/>
    </source>
</evidence>
<dbReference type="PANTHER" id="PTHR11475">
    <property type="entry name" value="OXIDASE/PEROXIDASE"/>
    <property type="match status" value="1"/>
</dbReference>
<proteinExistence type="predicted"/>